<comment type="caution">
    <text evidence="2">The sequence shown here is derived from an EMBL/GenBank/DDBJ whole genome shotgun (WGS) entry which is preliminary data.</text>
</comment>
<dbReference type="EMBL" id="MHQC01000041">
    <property type="protein sequence ID" value="OGZ94175.1"/>
    <property type="molecule type" value="Genomic_DNA"/>
</dbReference>
<feature type="transmembrane region" description="Helical" evidence="1">
    <location>
        <begin position="113"/>
        <end position="131"/>
    </location>
</feature>
<feature type="transmembrane region" description="Helical" evidence="1">
    <location>
        <begin position="137"/>
        <end position="158"/>
    </location>
</feature>
<dbReference type="AlphaFoldDB" id="A0A1G2K459"/>
<gene>
    <name evidence="2" type="ORF">A2633_02915</name>
</gene>
<evidence type="ECO:0000256" key="1">
    <source>
        <dbReference type="SAM" id="Phobius"/>
    </source>
</evidence>
<proteinExistence type="predicted"/>
<protein>
    <submittedName>
        <fullName evidence="2">Uncharacterized protein</fullName>
    </submittedName>
</protein>
<feature type="transmembrane region" description="Helical" evidence="1">
    <location>
        <begin position="40"/>
        <end position="62"/>
    </location>
</feature>
<keyword evidence="1" id="KW-0472">Membrane</keyword>
<evidence type="ECO:0000313" key="2">
    <source>
        <dbReference type="EMBL" id="OGZ94175.1"/>
    </source>
</evidence>
<keyword evidence="1" id="KW-1133">Transmembrane helix</keyword>
<organism evidence="2 3">
    <name type="scientific">Candidatus Sungbacteria bacterium RIFCSPHIGHO2_01_FULL_47_32</name>
    <dbReference type="NCBI Taxonomy" id="1802264"/>
    <lineage>
        <taxon>Bacteria</taxon>
        <taxon>Candidatus Sungiibacteriota</taxon>
    </lineage>
</organism>
<keyword evidence="1" id="KW-0812">Transmembrane</keyword>
<sequence length="161" mass="18423">MAWWGPISAFLFEEDARPIEAPKTASEAVKTLLMVYLADGLYYTIGFFTALYFFAIAFLFFFGGKEGYYFISTTLLEALSEPYLVSLSFYVVLKELRKRRITRKSRHLGEVYVALWLLLLVISSLLVIFSKEYHFDAIMKLIIATSLASFVIYTAGVIHKP</sequence>
<evidence type="ECO:0000313" key="3">
    <source>
        <dbReference type="Proteomes" id="UP000177152"/>
    </source>
</evidence>
<accession>A0A1G2K459</accession>
<name>A0A1G2K459_9BACT</name>
<dbReference type="Proteomes" id="UP000177152">
    <property type="component" value="Unassembled WGS sequence"/>
</dbReference>
<reference evidence="2 3" key="1">
    <citation type="journal article" date="2016" name="Nat. Commun.">
        <title>Thousands of microbial genomes shed light on interconnected biogeochemical processes in an aquifer system.</title>
        <authorList>
            <person name="Anantharaman K."/>
            <person name="Brown C.T."/>
            <person name="Hug L.A."/>
            <person name="Sharon I."/>
            <person name="Castelle C.J."/>
            <person name="Probst A.J."/>
            <person name="Thomas B.C."/>
            <person name="Singh A."/>
            <person name="Wilkins M.J."/>
            <person name="Karaoz U."/>
            <person name="Brodie E.L."/>
            <person name="Williams K.H."/>
            <person name="Hubbard S.S."/>
            <person name="Banfield J.F."/>
        </authorList>
    </citation>
    <scope>NUCLEOTIDE SEQUENCE [LARGE SCALE GENOMIC DNA]</scope>
</reference>